<feature type="compositionally biased region" description="Polar residues" evidence="1">
    <location>
        <begin position="42"/>
        <end position="51"/>
    </location>
</feature>
<evidence type="ECO:0000313" key="4">
    <source>
        <dbReference type="Proteomes" id="UP000184383"/>
    </source>
</evidence>
<sequence>MNDAYDSEDGHGSPRLQAQEVNYKLEPDDPPFLLNERRLSPEGNTTGSPTDKGTHPNGLPPDRPDIAEYENENPHNIGLLPDDDPGPSTKSFLKFKAEPAEPPVHPSQPVSQPPSHSPQELPQAAASALSLLIARESPETETKNLPTDGPKLEPRSPNQPQKQQPHFNSDFKRHVEASENHHLQKRFEPGHLDQELPPILKSPPQPASARSPHNNHQNLPSLQSALGELSGIPPKEPPGRVNGTSPYSFPSVTSSSPSLPRNEMVRERPLPPAAQYPTPQIPLSPYSHLSPASSKDMSAVSSPASQPPYPRKSDISYVTTSYEISPQSAQSPATSYPTPTEQSTVGTCDRTPYGSNTQPNGSIPTGSYKCRHPGCNALPFQTQYLLNSHANVHSQDRPHFCPVEGCPRALGGKGFKRKNEMIRHGLVHNSPGYVCPFCPDQQHKYPRPDNLQRHVRVHHVDKSKDDPELRQVLAQRPEGSTRGRRRRTNT</sequence>
<dbReference type="VEuPathDB" id="FungiDB:ASPWEDRAFT_391576"/>
<proteinExistence type="predicted"/>
<feature type="compositionally biased region" description="Polar residues" evidence="1">
    <location>
        <begin position="156"/>
        <end position="167"/>
    </location>
</feature>
<dbReference type="Gene3D" id="3.30.160.60">
    <property type="entry name" value="Classic Zinc Finger"/>
    <property type="match status" value="1"/>
</dbReference>
<feature type="region of interest" description="Disordered" evidence="1">
    <location>
        <begin position="459"/>
        <end position="490"/>
    </location>
</feature>
<dbReference type="RefSeq" id="XP_040693438.1">
    <property type="nucleotide sequence ID" value="XM_040835044.1"/>
</dbReference>
<dbReference type="InterPro" id="IPR051061">
    <property type="entry name" value="Zinc_finger_trans_reg"/>
</dbReference>
<dbReference type="STRING" id="1073089.A0A1L9RXX6"/>
<feature type="compositionally biased region" description="Low complexity" evidence="1">
    <location>
        <begin position="117"/>
        <end position="135"/>
    </location>
</feature>
<feature type="compositionally biased region" description="Pro residues" evidence="1">
    <location>
        <begin position="270"/>
        <end position="282"/>
    </location>
</feature>
<dbReference type="GO" id="GO:0005634">
    <property type="term" value="C:nucleus"/>
    <property type="evidence" value="ECO:0007669"/>
    <property type="project" value="TreeGrafter"/>
</dbReference>
<feature type="compositionally biased region" description="Basic and acidic residues" evidence="1">
    <location>
        <begin position="169"/>
        <end position="194"/>
    </location>
</feature>
<feature type="domain" description="C2H2-type" evidence="2">
    <location>
        <begin position="368"/>
        <end position="393"/>
    </location>
</feature>
<dbReference type="Proteomes" id="UP000184383">
    <property type="component" value="Unassembled WGS sequence"/>
</dbReference>
<feature type="compositionally biased region" description="Polar residues" evidence="1">
    <location>
        <begin position="211"/>
        <end position="224"/>
    </location>
</feature>
<accession>A0A1L9RXX6</accession>
<reference evidence="4" key="1">
    <citation type="journal article" date="2017" name="Genome Biol.">
        <title>Comparative genomics reveals high biological diversity and specific adaptations in the industrially and medically important fungal genus Aspergillus.</title>
        <authorList>
            <person name="de Vries R.P."/>
            <person name="Riley R."/>
            <person name="Wiebenga A."/>
            <person name="Aguilar-Osorio G."/>
            <person name="Amillis S."/>
            <person name="Uchima C.A."/>
            <person name="Anderluh G."/>
            <person name="Asadollahi M."/>
            <person name="Askin M."/>
            <person name="Barry K."/>
            <person name="Battaglia E."/>
            <person name="Bayram O."/>
            <person name="Benocci T."/>
            <person name="Braus-Stromeyer S.A."/>
            <person name="Caldana C."/>
            <person name="Canovas D."/>
            <person name="Cerqueira G.C."/>
            <person name="Chen F."/>
            <person name="Chen W."/>
            <person name="Choi C."/>
            <person name="Clum A."/>
            <person name="Dos Santos R.A."/>
            <person name="Damasio A.R."/>
            <person name="Diallinas G."/>
            <person name="Emri T."/>
            <person name="Fekete E."/>
            <person name="Flipphi M."/>
            <person name="Freyberg S."/>
            <person name="Gallo A."/>
            <person name="Gournas C."/>
            <person name="Habgood R."/>
            <person name="Hainaut M."/>
            <person name="Harispe M.L."/>
            <person name="Henrissat B."/>
            <person name="Hilden K.S."/>
            <person name="Hope R."/>
            <person name="Hossain A."/>
            <person name="Karabika E."/>
            <person name="Karaffa L."/>
            <person name="Karanyi Z."/>
            <person name="Krasevec N."/>
            <person name="Kuo A."/>
            <person name="Kusch H."/>
            <person name="LaButti K."/>
            <person name="Lagendijk E.L."/>
            <person name="Lapidus A."/>
            <person name="Levasseur A."/>
            <person name="Lindquist E."/>
            <person name="Lipzen A."/>
            <person name="Logrieco A.F."/>
            <person name="MacCabe A."/>
            <person name="Maekelae M.R."/>
            <person name="Malavazi I."/>
            <person name="Melin P."/>
            <person name="Meyer V."/>
            <person name="Mielnichuk N."/>
            <person name="Miskei M."/>
            <person name="Molnar A.P."/>
            <person name="Mule G."/>
            <person name="Ngan C.Y."/>
            <person name="Orejas M."/>
            <person name="Orosz E."/>
            <person name="Ouedraogo J.P."/>
            <person name="Overkamp K.M."/>
            <person name="Park H.-S."/>
            <person name="Perrone G."/>
            <person name="Piumi F."/>
            <person name="Punt P.J."/>
            <person name="Ram A.F."/>
            <person name="Ramon A."/>
            <person name="Rauscher S."/>
            <person name="Record E."/>
            <person name="Riano-Pachon D.M."/>
            <person name="Robert V."/>
            <person name="Roehrig J."/>
            <person name="Ruller R."/>
            <person name="Salamov A."/>
            <person name="Salih N.S."/>
            <person name="Samson R.A."/>
            <person name="Sandor E."/>
            <person name="Sanguinetti M."/>
            <person name="Schuetze T."/>
            <person name="Sepcic K."/>
            <person name="Shelest E."/>
            <person name="Sherlock G."/>
            <person name="Sophianopoulou V."/>
            <person name="Squina F.M."/>
            <person name="Sun H."/>
            <person name="Susca A."/>
            <person name="Todd R.B."/>
            <person name="Tsang A."/>
            <person name="Unkles S.E."/>
            <person name="van de Wiele N."/>
            <person name="van Rossen-Uffink D."/>
            <person name="Oliveira J.V."/>
            <person name="Vesth T.C."/>
            <person name="Visser J."/>
            <person name="Yu J.-H."/>
            <person name="Zhou M."/>
            <person name="Andersen M.R."/>
            <person name="Archer D.B."/>
            <person name="Baker S.E."/>
            <person name="Benoit I."/>
            <person name="Brakhage A.A."/>
            <person name="Braus G.H."/>
            <person name="Fischer R."/>
            <person name="Frisvad J.C."/>
            <person name="Goldman G.H."/>
            <person name="Houbraken J."/>
            <person name="Oakley B."/>
            <person name="Pocsi I."/>
            <person name="Scazzocchio C."/>
            <person name="Seiboth B."/>
            <person name="vanKuyk P.A."/>
            <person name="Wortman J."/>
            <person name="Dyer P.S."/>
            <person name="Grigoriev I.V."/>
        </authorList>
    </citation>
    <scope>NUCLEOTIDE SEQUENCE [LARGE SCALE GENOMIC DNA]</scope>
    <source>
        <strain evidence="4">DTO 134E9</strain>
    </source>
</reference>
<feature type="region of interest" description="Disordered" evidence="1">
    <location>
        <begin position="1"/>
        <end position="355"/>
    </location>
</feature>
<feature type="domain" description="C2H2-type" evidence="2">
    <location>
        <begin position="433"/>
        <end position="458"/>
    </location>
</feature>
<feature type="compositionally biased region" description="Basic and acidic residues" evidence="1">
    <location>
        <begin position="459"/>
        <end position="469"/>
    </location>
</feature>
<dbReference type="AlphaFoldDB" id="A0A1L9RXX6"/>
<dbReference type="OrthoDB" id="6077919at2759"/>
<dbReference type="PANTHER" id="PTHR46179">
    <property type="entry name" value="ZINC FINGER PROTEIN"/>
    <property type="match status" value="1"/>
</dbReference>
<evidence type="ECO:0000259" key="2">
    <source>
        <dbReference type="SMART" id="SM00355"/>
    </source>
</evidence>
<gene>
    <name evidence="3" type="ORF">ASPWEDRAFT_391576</name>
</gene>
<feature type="domain" description="C2H2-type" evidence="2">
    <location>
        <begin position="399"/>
        <end position="428"/>
    </location>
</feature>
<feature type="compositionally biased region" description="Polar residues" evidence="1">
    <location>
        <begin position="290"/>
        <end position="304"/>
    </location>
</feature>
<dbReference type="InterPro" id="IPR036236">
    <property type="entry name" value="Znf_C2H2_sf"/>
</dbReference>
<dbReference type="InterPro" id="IPR013087">
    <property type="entry name" value="Znf_C2H2_type"/>
</dbReference>
<protein>
    <recommendedName>
        <fullName evidence="2">C2H2-type domain-containing protein</fullName>
    </recommendedName>
</protein>
<dbReference type="GeneID" id="63750892"/>
<feature type="compositionally biased region" description="Low complexity" evidence="1">
    <location>
        <begin position="245"/>
        <end position="260"/>
    </location>
</feature>
<keyword evidence="4" id="KW-1185">Reference proteome</keyword>
<organism evidence="3 4">
    <name type="scientific">Aspergillus wentii DTO 134E9</name>
    <dbReference type="NCBI Taxonomy" id="1073089"/>
    <lineage>
        <taxon>Eukaryota</taxon>
        <taxon>Fungi</taxon>
        <taxon>Dikarya</taxon>
        <taxon>Ascomycota</taxon>
        <taxon>Pezizomycotina</taxon>
        <taxon>Eurotiomycetes</taxon>
        <taxon>Eurotiomycetidae</taxon>
        <taxon>Eurotiales</taxon>
        <taxon>Aspergillaceae</taxon>
        <taxon>Aspergillus</taxon>
        <taxon>Aspergillus subgen. Cremei</taxon>
    </lineage>
</organism>
<dbReference type="PANTHER" id="PTHR46179:SF19">
    <property type="entry name" value="C2H2 FINGER DOMAIN TRANSCRIPTION FACTOR (EUROFUNG)-RELATED"/>
    <property type="match status" value="1"/>
</dbReference>
<dbReference type="SMART" id="SM00355">
    <property type="entry name" value="ZnF_C2H2"/>
    <property type="match status" value="3"/>
</dbReference>
<name>A0A1L9RXX6_ASPWE</name>
<evidence type="ECO:0000313" key="3">
    <source>
        <dbReference type="EMBL" id="OJJ39762.1"/>
    </source>
</evidence>
<evidence type="ECO:0000256" key="1">
    <source>
        <dbReference type="SAM" id="MobiDB-lite"/>
    </source>
</evidence>
<feature type="compositionally biased region" description="Pro residues" evidence="1">
    <location>
        <begin position="100"/>
        <end position="116"/>
    </location>
</feature>
<dbReference type="GO" id="GO:0006357">
    <property type="term" value="P:regulation of transcription by RNA polymerase II"/>
    <property type="evidence" value="ECO:0007669"/>
    <property type="project" value="TreeGrafter"/>
</dbReference>
<feature type="compositionally biased region" description="Polar residues" evidence="1">
    <location>
        <begin position="316"/>
        <end position="346"/>
    </location>
</feature>
<dbReference type="EMBL" id="KV878210">
    <property type="protein sequence ID" value="OJJ39762.1"/>
    <property type="molecule type" value="Genomic_DNA"/>
</dbReference>
<dbReference type="SUPFAM" id="SSF57667">
    <property type="entry name" value="beta-beta-alpha zinc fingers"/>
    <property type="match status" value="1"/>
</dbReference>